<dbReference type="GO" id="GO:0030428">
    <property type="term" value="C:cell septum"/>
    <property type="evidence" value="ECO:0007669"/>
    <property type="project" value="TreeGrafter"/>
</dbReference>
<dbReference type="PANTHER" id="PTHR38687:SF1">
    <property type="entry name" value="CELL DIVISION PROTEIN DEDD"/>
    <property type="match status" value="1"/>
</dbReference>
<dbReference type="InterPro" id="IPR052521">
    <property type="entry name" value="Cell_div_SPOR-domain"/>
</dbReference>
<feature type="region of interest" description="Disordered" evidence="1">
    <location>
        <begin position="145"/>
        <end position="236"/>
    </location>
</feature>
<evidence type="ECO:0000256" key="1">
    <source>
        <dbReference type="SAM" id="MobiDB-lite"/>
    </source>
</evidence>
<feature type="compositionally biased region" description="Basic and acidic residues" evidence="1">
    <location>
        <begin position="178"/>
        <end position="201"/>
    </location>
</feature>
<evidence type="ECO:0000259" key="3">
    <source>
        <dbReference type="PROSITE" id="PS51724"/>
    </source>
</evidence>
<dbReference type="PANTHER" id="PTHR38687">
    <property type="entry name" value="CELL DIVISION PROTEIN DEDD-RELATED"/>
    <property type="match status" value="1"/>
</dbReference>
<dbReference type="RefSeq" id="WP_110312955.1">
    <property type="nucleotide sequence ID" value="NZ_QJKC01000002.1"/>
</dbReference>
<gene>
    <name evidence="4" type="ORF">DFR38_102210</name>
</gene>
<accession>A0A318JLE1</accession>
<feature type="domain" description="SPOR" evidence="3">
    <location>
        <begin position="234"/>
        <end position="312"/>
    </location>
</feature>
<dbReference type="SUPFAM" id="SSF110997">
    <property type="entry name" value="Sporulation related repeat"/>
    <property type="match status" value="1"/>
</dbReference>
<comment type="caution">
    <text evidence="4">The sequence shown here is derived from an EMBL/GenBank/DDBJ whole genome shotgun (WGS) entry which is preliminary data.</text>
</comment>
<feature type="region of interest" description="Disordered" evidence="1">
    <location>
        <begin position="50"/>
        <end position="71"/>
    </location>
</feature>
<feature type="transmembrane region" description="Helical" evidence="2">
    <location>
        <begin position="20"/>
        <end position="38"/>
    </location>
</feature>
<feature type="compositionally biased region" description="Basic and acidic residues" evidence="1">
    <location>
        <begin position="223"/>
        <end position="233"/>
    </location>
</feature>
<keyword evidence="2" id="KW-1133">Transmembrane helix</keyword>
<dbReference type="PROSITE" id="PS51724">
    <property type="entry name" value="SPOR"/>
    <property type="match status" value="1"/>
</dbReference>
<reference evidence="4 5" key="1">
    <citation type="submission" date="2018-05" db="EMBL/GenBank/DDBJ databases">
        <title>Genomic Encyclopedia of Type Strains, Phase IV (KMG-IV): sequencing the most valuable type-strain genomes for metagenomic binning, comparative biology and taxonomic classification.</title>
        <authorList>
            <person name="Goeker M."/>
        </authorList>
    </citation>
    <scope>NUCLEOTIDE SEQUENCE [LARGE SCALE GENOMIC DNA]</scope>
    <source>
        <strain evidence="4 5">DSM 25134</strain>
    </source>
</reference>
<dbReference type="OrthoDB" id="9181370at2"/>
<dbReference type="Proteomes" id="UP000248395">
    <property type="component" value="Unassembled WGS sequence"/>
</dbReference>
<dbReference type="GO" id="GO:0032153">
    <property type="term" value="C:cell division site"/>
    <property type="evidence" value="ECO:0007669"/>
    <property type="project" value="TreeGrafter"/>
</dbReference>
<sequence>MALSAHDELILLRKRARRRLVGAIVLVTVSTGVLWNVVGHLPEQQMRPESVEIASEASGTPADAALPPAETVAGASSAPLASKVQASAAHLAAASAPAAKPAGTQLPADLASVEPDRPAAAASHAAPAVAAVAAVGAVAAVQASKPKPAETASQPAAHEPVKKKTASKPAEAKPLVAHVEKPPKADSKPLGKPEQPKRKQADPAAILAGHFDEEPAPGSAATKKSESKPEKVDNGAGGKAVIQLAALSDPAKADALKSKLSGLGVSAHFSKVQTSKGEVTRVRVGPFASRAEAEAALHKLSQAGVSGIIVNK</sequence>
<organism evidence="4 5">
    <name type="scientific">Aquitalea magnusonii</name>
    <dbReference type="NCBI Taxonomy" id="332411"/>
    <lineage>
        <taxon>Bacteria</taxon>
        <taxon>Pseudomonadati</taxon>
        <taxon>Pseudomonadota</taxon>
        <taxon>Betaproteobacteria</taxon>
        <taxon>Neisseriales</taxon>
        <taxon>Chromobacteriaceae</taxon>
        <taxon>Aquitalea</taxon>
    </lineage>
</organism>
<proteinExistence type="predicted"/>
<evidence type="ECO:0000256" key="2">
    <source>
        <dbReference type="SAM" id="Phobius"/>
    </source>
</evidence>
<keyword evidence="2" id="KW-0472">Membrane</keyword>
<dbReference type="InterPro" id="IPR036680">
    <property type="entry name" value="SPOR-like_sf"/>
</dbReference>
<dbReference type="GO" id="GO:0032506">
    <property type="term" value="P:cytokinetic process"/>
    <property type="evidence" value="ECO:0007669"/>
    <property type="project" value="TreeGrafter"/>
</dbReference>
<dbReference type="Pfam" id="PF05036">
    <property type="entry name" value="SPOR"/>
    <property type="match status" value="1"/>
</dbReference>
<dbReference type="InterPro" id="IPR007730">
    <property type="entry name" value="SPOR-like_dom"/>
</dbReference>
<dbReference type="EMBL" id="QJKC01000002">
    <property type="protein sequence ID" value="PXX50553.1"/>
    <property type="molecule type" value="Genomic_DNA"/>
</dbReference>
<evidence type="ECO:0000313" key="5">
    <source>
        <dbReference type="Proteomes" id="UP000248395"/>
    </source>
</evidence>
<dbReference type="AlphaFoldDB" id="A0A318JLE1"/>
<dbReference type="GO" id="GO:0042834">
    <property type="term" value="F:peptidoglycan binding"/>
    <property type="evidence" value="ECO:0007669"/>
    <property type="project" value="InterPro"/>
</dbReference>
<keyword evidence="2" id="KW-0812">Transmembrane</keyword>
<dbReference type="Gene3D" id="3.30.70.1070">
    <property type="entry name" value="Sporulation related repeat"/>
    <property type="match status" value="1"/>
</dbReference>
<name>A0A318JLE1_9NEIS</name>
<keyword evidence="5" id="KW-1185">Reference proteome</keyword>
<evidence type="ECO:0000313" key="4">
    <source>
        <dbReference type="EMBL" id="PXX50553.1"/>
    </source>
</evidence>
<protein>
    <submittedName>
        <fullName evidence="4">DedD protein</fullName>
    </submittedName>
</protein>